<dbReference type="PROSITE" id="PS51819">
    <property type="entry name" value="VOC"/>
    <property type="match status" value="1"/>
</dbReference>
<accession>A0ABX5SH91</accession>
<proteinExistence type="predicted"/>
<dbReference type="EMBL" id="CP037939">
    <property type="protein sequence ID" value="QBR46725.1"/>
    <property type="molecule type" value="Genomic_DNA"/>
</dbReference>
<evidence type="ECO:0000313" key="3">
    <source>
        <dbReference type="Proteomes" id="UP000295756"/>
    </source>
</evidence>
<protein>
    <submittedName>
        <fullName evidence="2">VOC family protein</fullName>
    </submittedName>
</protein>
<dbReference type="SUPFAM" id="SSF54593">
    <property type="entry name" value="Glyoxalase/Bleomycin resistance protein/Dihydroxybiphenyl dioxygenase"/>
    <property type="match status" value="1"/>
</dbReference>
<feature type="domain" description="VOC" evidence="1">
    <location>
        <begin position="5"/>
        <end position="150"/>
    </location>
</feature>
<reference evidence="2 3" key="1">
    <citation type="submission" date="2019-03" db="EMBL/GenBank/DDBJ databases">
        <title>Complete Genome Sequence of Leuconostoc kimchii strain NKJ218 Isolated from Homemade Kimchi.</title>
        <authorList>
            <person name="Jung J.Y."/>
            <person name="Jin H.M."/>
            <person name="Jung J.-W."/>
            <person name="Lee S.-Y."/>
            <person name="Ryu B.-G."/>
            <person name="Han S.-S."/>
            <person name="Kang H.K."/>
            <person name="Choi H.W."/>
            <person name="Chung E.J."/>
            <person name="Choi K.-M."/>
        </authorList>
    </citation>
    <scope>NUCLEOTIDE SEQUENCE [LARGE SCALE GENOMIC DNA]</scope>
    <source>
        <strain evidence="2 3">NKJ218</strain>
    </source>
</reference>
<evidence type="ECO:0000313" key="2">
    <source>
        <dbReference type="EMBL" id="QBR46725.1"/>
    </source>
</evidence>
<dbReference type="Proteomes" id="UP000295756">
    <property type="component" value="Chromosome"/>
</dbReference>
<name>A0ABX5SH91_9LACO</name>
<keyword evidence="3" id="KW-1185">Reference proteome</keyword>
<dbReference type="Gene3D" id="3.10.180.10">
    <property type="entry name" value="2,3-Dihydroxybiphenyl 1,2-Dioxygenase, domain 1"/>
    <property type="match status" value="1"/>
</dbReference>
<dbReference type="Pfam" id="PF13468">
    <property type="entry name" value="Glyoxalase_3"/>
    <property type="match status" value="1"/>
</dbReference>
<dbReference type="PANTHER" id="PTHR40265">
    <property type="entry name" value="BLL2707 PROTEIN"/>
    <property type="match status" value="1"/>
</dbReference>
<dbReference type="InterPro" id="IPR029068">
    <property type="entry name" value="Glyas_Bleomycin-R_OHBP_Dase"/>
</dbReference>
<dbReference type="InterPro" id="IPR037523">
    <property type="entry name" value="VOC_core"/>
</dbReference>
<gene>
    <name evidence="2" type="ORF">EW139_00745</name>
</gene>
<dbReference type="RefSeq" id="WP_013102809.1">
    <property type="nucleotide sequence ID" value="NZ_CP037939.1"/>
</dbReference>
<organism evidence="2 3">
    <name type="scientific">Leuconostoc kimchii</name>
    <dbReference type="NCBI Taxonomy" id="136609"/>
    <lineage>
        <taxon>Bacteria</taxon>
        <taxon>Bacillati</taxon>
        <taxon>Bacillota</taxon>
        <taxon>Bacilli</taxon>
        <taxon>Lactobacillales</taxon>
        <taxon>Lactobacillaceae</taxon>
        <taxon>Leuconostoc</taxon>
    </lineage>
</organism>
<sequence>MTLIDWDHTMINVSDLSESMNSFADAGIVFKLGGRHENWGTANALGYFGINYIELISIFDQQKASLIHRQSAAAVYDTLQDFNQGRQRFNTIAIRTNDLENIKKRIEAAGVDVGPILEGKRRNEQNKLITWRIFFINDNIDGLPYPFFIDWQTSDKEREQQLVEQKLIQNHPLGPLKVTKAVFEVSNPLKVSQKWADLVDNAVTERQGKFVVPIGERTLEFVTGSANHLTTLHFTGAQHQRTIKLGEAQLIFE</sequence>
<dbReference type="InterPro" id="IPR025870">
    <property type="entry name" value="Glyoxalase-like_dom"/>
</dbReference>
<evidence type="ECO:0000259" key="1">
    <source>
        <dbReference type="PROSITE" id="PS51819"/>
    </source>
</evidence>
<dbReference type="PANTHER" id="PTHR40265:SF1">
    <property type="entry name" value="GLYOXALASE-LIKE DOMAIN-CONTAINING PROTEIN"/>
    <property type="match status" value="1"/>
</dbReference>